<evidence type="ECO:0000313" key="2">
    <source>
        <dbReference type="Proteomes" id="UP000789831"/>
    </source>
</evidence>
<dbReference type="OrthoDB" id="2415295at2759"/>
<gene>
    <name evidence="1" type="ORF">AGERDE_LOCUS10291</name>
</gene>
<keyword evidence="2" id="KW-1185">Reference proteome</keyword>
<reference evidence="1" key="1">
    <citation type="submission" date="2021-06" db="EMBL/GenBank/DDBJ databases">
        <authorList>
            <person name="Kallberg Y."/>
            <person name="Tangrot J."/>
            <person name="Rosling A."/>
        </authorList>
    </citation>
    <scope>NUCLEOTIDE SEQUENCE</scope>
    <source>
        <strain evidence="1">MT106</strain>
    </source>
</reference>
<dbReference type="EMBL" id="CAJVPL010003091">
    <property type="protein sequence ID" value="CAG8626083.1"/>
    <property type="molecule type" value="Genomic_DNA"/>
</dbReference>
<evidence type="ECO:0000313" key="1">
    <source>
        <dbReference type="EMBL" id="CAG8626083.1"/>
    </source>
</evidence>
<dbReference type="Proteomes" id="UP000789831">
    <property type="component" value="Unassembled WGS sequence"/>
</dbReference>
<name>A0A9N9D7Z2_9GLOM</name>
<sequence>MDTQAKSDKVLLTPEYLDWYSKLTDLPTTISDKLRSKLQEKNWTQSLDKLRILSNQKGYCIIHEAVHKRFPFLSYTNSNAWHRDVFKYTDSETKCPVCKEKVIVAIQSLPETQVRVSNKISNSLIHPNKTHLYQYAIKHGMDPEEFSVITEAEKNRNEDTRKYHKFLTDQDRLIGEELLRHSILKSGLSTTWLNDLMKE</sequence>
<accession>A0A9N9D7Z2</accession>
<comment type="caution">
    <text evidence="1">The sequence shown here is derived from an EMBL/GenBank/DDBJ whole genome shotgun (WGS) entry which is preliminary data.</text>
</comment>
<protein>
    <submittedName>
        <fullName evidence="1">1942_t:CDS:1</fullName>
    </submittedName>
</protein>
<organism evidence="1 2">
    <name type="scientific">Ambispora gerdemannii</name>
    <dbReference type="NCBI Taxonomy" id="144530"/>
    <lineage>
        <taxon>Eukaryota</taxon>
        <taxon>Fungi</taxon>
        <taxon>Fungi incertae sedis</taxon>
        <taxon>Mucoromycota</taxon>
        <taxon>Glomeromycotina</taxon>
        <taxon>Glomeromycetes</taxon>
        <taxon>Archaeosporales</taxon>
        <taxon>Ambisporaceae</taxon>
        <taxon>Ambispora</taxon>
    </lineage>
</organism>
<dbReference type="AlphaFoldDB" id="A0A9N9D7Z2"/>
<proteinExistence type="predicted"/>